<gene>
    <name evidence="2" type="ORF">DPX16_20408</name>
</gene>
<protein>
    <submittedName>
        <fullName evidence="2">NHS-like protein 1</fullName>
    </submittedName>
</protein>
<feature type="region of interest" description="Disordered" evidence="1">
    <location>
        <begin position="43"/>
        <end position="65"/>
    </location>
</feature>
<comment type="caution">
    <text evidence="2">The sequence shown here is derived from an EMBL/GenBank/DDBJ whole genome shotgun (WGS) entry which is preliminary data.</text>
</comment>
<proteinExistence type="predicted"/>
<evidence type="ECO:0000313" key="2">
    <source>
        <dbReference type="EMBL" id="ROI33894.1"/>
    </source>
</evidence>
<evidence type="ECO:0000256" key="1">
    <source>
        <dbReference type="SAM" id="MobiDB-lite"/>
    </source>
</evidence>
<sequence length="86" mass="10137">MMRDKRSGSFRRDKDKTEKAAPISRALSWLNVSSLSQQTRKLFRSQNNLHRHSHTPHGVDEDDDDWVYEPQHYTGEDTRFHGVRVS</sequence>
<organism evidence="2 3">
    <name type="scientific">Anabarilius grahami</name>
    <name type="common">Kanglang fish</name>
    <name type="synonym">Barilius grahami</name>
    <dbReference type="NCBI Taxonomy" id="495550"/>
    <lineage>
        <taxon>Eukaryota</taxon>
        <taxon>Metazoa</taxon>
        <taxon>Chordata</taxon>
        <taxon>Craniata</taxon>
        <taxon>Vertebrata</taxon>
        <taxon>Euteleostomi</taxon>
        <taxon>Actinopterygii</taxon>
        <taxon>Neopterygii</taxon>
        <taxon>Teleostei</taxon>
        <taxon>Ostariophysi</taxon>
        <taxon>Cypriniformes</taxon>
        <taxon>Xenocyprididae</taxon>
        <taxon>Xenocypridinae</taxon>
        <taxon>Xenocypridinae incertae sedis</taxon>
        <taxon>Anabarilius</taxon>
    </lineage>
</organism>
<feature type="compositionally biased region" description="Basic and acidic residues" evidence="1">
    <location>
        <begin position="1"/>
        <end position="19"/>
    </location>
</feature>
<accession>A0A3N0XI62</accession>
<name>A0A3N0XI62_ANAGA</name>
<dbReference type="OrthoDB" id="8942516at2759"/>
<reference evidence="2 3" key="1">
    <citation type="submission" date="2018-10" db="EMBL/GenBank/DDBJ databases">
        <title>Genome assembly for a Yunnan-Guizhou Plateau 3E fish, Anabarilius grahami (Regan), and its evolutionary and genetic applications.</title>
        <authorList>
            <person name="Jiang W."/>
        </authorList>
    </citation>
    <scope>NUCLEOTIDE SEQUENCE [LARGE SCALE GENOMIC DNA]</scope>
    <source>
        <strain evidence="2">AG-KIZ</strain>
        <tissue evidence="2">Muscle</tissue>
    </source>
</reference>
<dbReference type="Proteomes" id="UP000281406">
    <property type="component" value="Unassembled WGS sequence"/>
</dbReference>
<keyword evidence="3" id="KW-1185">Reference proteome</keyword>
<dbReference type="AlphaFoldDB" id="A0A3N0XI62"/>
<dbReference type="EMBL" id="RJVU01072567">
    <property type="protein sequence ID" value="ROI33894.1"/>
    <property type="molecule type" value="Genomic_DNA"/>
</dbReference>
<feature type="region of interest" description="Disordered" evidence="1">
    <location>
        <begin position="1"/>
        <end position="23"/>
    </location>
</feature>
<evidence type="ECO:0000313" key="3">
    <source>
        <dbReference type="Proteomes" id="UP000281406"/>
    </source>
</evidence>